<organism evidence="3 5">
    <name type="scientific">Aerococcus christensenii</name>
    <dbReference type="NCBI Taxonomy" id="87541"/>
    <lineage>
        <taxon>Bacteria</taxon>
        <taxon>Bacillati</taxon>
        <taxon>Bacillota</taxon>
        <taxon>Bacilli</taxon>
        <taxon>Lactobacillales</taxon>
        <taxon>Aerococcaceae</taxon>
        <taxon>Aerococcus</taxon>
    </lineage>
</organism>
<dbReference type="OrthoDB" id="9789668at2"/>
<reference evidence="4 6" key="2">
    <citation type="submission" date="2017-12" db="EMBL/GenBank/DDBJ databases">
        <title>Phylogenetic diversity of female urinary microbiome.</title>
        <authorList>
            <person name="Thomas-White K."/>
            <person name="Wolfe A.J."/>
        </authorList>
    </citation>
    <scope>NUCLEOTIDE SEQUENCE [LARGE SCALE GENOMIC DNA]</scope>
    <source>
        <strain evidence="4 6">UMB0844</strain>
    </source>
</reference>
<dbReference type="Proteomes" id="UP000234775">
    <property type="component" value="Unassembled WGS sequence"/>
</dbReference>
<dbReference type="PRINTS" id="PR01438">
    <property type="entry name" value="UNVRSLSTRESS"/>
</dbReference>
<dbReference type="EMBL" id="PKGZ01000003">
    <property type="protein sequence ID" value="PKY91428.1"/>
    <property type="molecule type" value="Genomic_DNA"/>
</dbReference>
<comment type="similarity">
    <text evidence="1">Belongs to the universal stress protein A family.</text>
</comment>
<keyword evidence="6" id="KW-1185">Reference proteome</keyword>
<dbReference type="AlphaFoldDB" id="A0A120I8X2"/>
<dbReference type="Proteomes" id="UP000070422">
    <property type="component" value="Unassembled WGS sequence"/>
</dbReference>
<accession>A0A120I8X2</accession>
<dbReference type="PATRIC" id="fig|87541.4.peg.1620"/>
<evidence type="ECO:0000313" key="4">
    <source>
        <dbReference type="EMBL" id="PKY91428.1"/>
    </source>
</evidence>
<dbReference type="InterPro" id="IPR006016">
    <property type="entry name" value="UspA"/>
</dbReference>
<reference evidence="3 5" key="1">
    <citation type="submission" date="2016-01" db="EMBL/GenBank/DDBJ databases">
        <authorList>
            <person name="Oliw E.H."/>
        </authorList>
    </citation>
    <scope>NUCLEOTIDE SEQUENCE [LARGE SCALE GENOMIC DNA]</scope>
    <source>
        <strain evidence="3 5">KA00635</strain>
    </source>
</reference>
<sequence length="144" mass="16301">MIKDAQKILVAVDDSKQAYQAFKKAVQVAKAMQVNIYLVSVLDEALFNPKTRDSIIADQLIQERKQLLQDYKLEAEEEDHFTDVTTEVLVADPKRQIVHFIKENPAYQLVVVGATGKNATERLFIGSVSQYIVRHSPVSVMLVR</sequence>
<proteinExistence type="inferred from homology"/>
<evidence type="ECO:0000313" key="5">
    <source>
        <dbReference type="Proteomes" id="UP000070422"/>
    </source>
</evidence>
<dbReference type="KEGG" id="acg:AWM71_07555"/>
<evidence type="ECO:0000313" key="3">
    <source>
        <dbReference type="EMBL" id="KXB33743.1"/>
    </source>
</evidence>
<dbReference type="CDD" id="cd00293">
    <property type="entry name" value="USP-like"/>
    <property type="match status" value="1"/>
</dbReference>
<dbReference type="STRING" id="87541.AWM71_07555"/>
<protein>
    <submittedName>
        <fullName evidence="3">Universal stress family protein</fullName>
    </submittedName>
    <submittedName>
        <fullName evidence="4">Universal stress protein</fullName>
    </submittedName>
</protein>
<dbReference type="Gene3D" id="3.40.50.620">
    <property type="entry name" value="HUPs"/>
    <property type="match status" value="1"/>
</dbReference>
<evidence type="ECO:0000259" key="2">
    <source>
        <dbReference type="Pfam" id="PF00582"/>
    </source>
</evidence>
<comment type="caution">
    <text evidence="3">The sequence shown here is derived from an EMBL/GenBank/DDBJ whole genome shotgun (WGS) entry which is preliminary data.</text>
</comment>
<dbReference type="SUPFAM" id="SSF52402">
    <property type="entry name" value="Adenine nucleotide alpha hydrolases-like"/>
    <property type="match status" value="1"/>
</dbReference>
<name>A0A120I8X2_9LACT</name>
<dbReference type="Pfam" id="PF00582">
    <property type="entry name" value="Usp"/>
    <property type="match status" value="1"/>
</dbReference>
<feature type="domain" description="UspA" evidence="2">
    <location>
        <begin position="6"/>
        <end position="144"/>
    </location>
</feature>
<dbReference type="InterPro" id="IPR014729">
    <property type="entry name" value="Rossmann-like_a/b/a_fold"/>
</dbReference>
<evidence type="ECO:0000313" key="6">
    <source>
        <dbReference type="Proteomes" id="UP000234775"/>
    </source>
</evidence>
<evidence type="ECO:0000256" key="1">
    <source>
        <dbReference type="ARBA" id="ARBA00008791"/>
    </source>
</evidence>
<dbReference type="PANTHER" id="PTHR46268">
    <property type="entry name" value="STRESS RESPONSE PROTEIN NHAX"/>
    <property type="match status" value="1"/>
</dbReference>
<dbReference type="InterPro" id="IPR006015">
    <property type="entry name" value="Universal_stress_UspA"/>
</dbReference>
<dbReference type="RefSeq" id="WP_060777361.1">
    <property type="nucleotide sequence ID" value="NZ_CP014159.1"/>
</dbReference>
<dbReference type="EMBL" id="LSCQ01000090">
    <property type="protein sequence ID" value="KXB33743.1"/>
    <property type="molecule type" value="Genomic_DNA"/>
</dbReference>
<dbReference type="PANTHER" id="PTHR46268:SF6">
    <property type="entry name" value="UNIVERSAL STRESS PROTEIN UP12"/>
    <property type="match status" value="1"/>
</dbReference>
<gene>
    <name evidence="4" type="ORF">CYJ27_05015</name>
    <name evidence="3" type="ORF">HMPREF3187_01632</name>
</gene>